<feature type="transmembrane region" description="Helical" evidence="5">
    <location>
        <begin position="226"/>
        <end position="249"/>
    </location>
</feature>
<name>A0A814H2Y8_ADIRI</name>
<proteinExistence type="predicted"/>
<dbReference type="Proteomes" id="UP000663852">
    <property type="component" value="Unassembled WGS sequence"/>
</dbReference>
<evidence type="ECO:0000259" key="6">
    <source>
        <dbReference type="PROSITE" id="PS50262"/>
    </source>
</evidence>
<keyword evidence="3 5" id="KW-1133">Transmembrane helix</keyword>
<evidence type="ECO:0000256" key="4">
    <source>
        <dbReference type="ARBA" id="ARBA00023136"/>
    </source>
</evidence>
<feature type="transmembrane region" description="Helical" evidence="5">
    <location>
        <begin position="185"/>
        <end position="205"/>
    </location>
</feature>
<keyword evidence="2 5" id="KW-0812">Transmembrane</keyword>
<feature type="transmembrane region" description="Helical" evidence="5">
    <location>
        <begin position="48"/>
        <end position="67"/>
    </location>
</feature>
<reference evidence="7" key="1">
    <citation type="submission" date="2021-02" db="EMBL/GenBank/DDBJ databases">
        <authorList>
            <person name="Nowell W R."/>
        </authorList>
    </citation>
    <scope>NUCLEOTIDE SEQUENCE</scope>
</reference>
<evidence type="ECO:0000256" key="5">
    <source>
        <dbReference type="SAM" id="Phobius"/>
    </source>
</evidence>
<comment type="subcellular location">
    <subcellularLocation>
        <location evidence="1">Membrane</location>
    </subcellularLocation>
</comment>
<organism evidence="7 8">
    <name type="scientific">Adineta ricciae</name>
    <name type="common">Rotifer</name>
    <dbReference type="NCBI Taxonomy" id="249248"/>
    <lineage>
        <taxon>Eukaryota</taxon>
        <taxon>Metazoa</taxon>
        <taxon>Spiralia</taxon>
        <taxon>Gnathifera</taxon>
        <taxon>Rotifera</taxon>
        <taxon>Eurotatoria</taxon>
        <taxon>Bdelloidea</taxon>
        <taxon>Adinetida</taxon>
        <taxon>Adinetidae</taxon>
        <taxon>Adineta</taxon>
    </lineage>
</organism>
<keyword evidence="4 5" id="KW-0472">Membrane</keyword>
<protein>
    <recommendedName>
        <fullName evidence="6">G-protein coupled receptors family 1 profile domain-containing protein</fullName>
    </recommendedName>
</protein>
<evidence type="ECO:0000256" key="1">
    <source>
        <dbReference type="ARBA" id="ARBA00004370"/>
    </source>
</evidence>
<gene>
    <name evidence="7" type="ORF">EDS130_LOCUS15083</name>
</gene>
<dbReference type="PROSITE" id="PS50262">
    <property type="entry name" value="G_PROTEIN_RECEP_F1_2"/>
    <property type="match status" value="1"/>
</dbReference>
<feature type="transmembrane region" description="Helical" evidence="5">
    <location>
        <begin position="12"/>
        <end position="36"/>
    </location>
</feature>
<feature type="transmembrane region" description="Helical" evidence="5">
    <location>
        <begin position="261"/>
        <end position="285"/>
    </location>
</feature>
<feature type="domain" description="G-protein coupled receptors family 1 profile" evidence="6">
    <location>
        <begin position="27"/>
        <end position="281"/>
    </location>
</feature>
<dbReference type="EMBL" id="CAJNOJ010000063">
    <property type="protein sequence ID" value="CAF1005029.1"/>
    <property type="molecule type" value="Genomic_DNA"/>
</dbReference>
<dbReference type="InterPro" id="IPR017452">
    <property type="entry name" value="GPCR_Rhodpsn_7TM"/>
</dbReference>
<dbReference type="Gene3D" id="1.20.1070.10">
    <property type="entry name" value="Rhodopsin 7-helix transmembrane proteins"/>
    <property type="match status" value="1"/>
</dbReference>
<evidence type="ECO:0000256" key="2">
    <source>
        <dbReference type="ARBA" id="ARBA00022692"/>
    </source>
</evidence>
<dbReference type="SUPFAM" id="SSF81321">
    <property type="entry name" value="Family A G protein-coupled receptor-like"/>
    <property type="match status" value="1"/>
</dbReference>
<accession>A0A814H2Y8</accession>
<dbReference type="AlphaFoldDB" id="A0A814H2Y8"/>
<evidence type="ECO:0000313" key="7">
    <source>
        <dbReference type="EMBL" id="CAF1005029.1"/>
    </source>
</evidence>
<dbReference type="OrthoDB" id="10356918at2759"/>
<dbReference type="CDD" id="cd00637">
    <property type="entry name" value="7tm_classA_rhodopsin-like"/>
    <property type="match status" value="1"/>
</dbReference>
<dbReference type="GO" id="GO:0016020">
    <property type="term" value="C:membrane"/>
    <property type="evidence" value="ECO:0007669"/>
    <property type="project" value="UniProtKB-SubCell"/>
</dbReference>
<evidence type="ECO:0000313" key="8">
    <source>
        <dbReference type="Proteomes" id="UP000663852"/>
    </source>
</evidence>
<feature type="transmembrane region" description="Helical" evidence="5">
    <location>
        <begin position="87"/>
        <end position="108"/>
    </location>
</feature>
<feature type="transmembrane region" description="Helical" evidence="5">
    <location>
        <begin position="129"/>
        <end position="152"/>
    </location>
</feature>
<sequence>MNESSAPISRLIIFYIYVVLLVPSCLCCLLIFYNFLRMPQLRKQPANQTIFLLLIILFIEILIDLPMRLYYLYENQVAIQTGGFCMFWNWIASVLNIIGLHLMAFASIERHFFIFNSQFRARHRFLLSIIPMILSVIYPLAFYTGTVFGSWWCANTYDYSVLACGAPCYLITSAFFPLFGILTHHVLPVFIVVFANVILVIRVCHQKTQMCQVNIWRKTIRMSVQLLSIAFTYIIVWLPQCVLFIMLALGSGEVSTIAGWLIYEFTGNLTSLTAVFCPFVMLAGLPKLCHKIKRDFEKVFVRQNIVVPSHLELVNTGRQMRTPRANS</sequence>
<comment type="caution">
    <text evidence="7">The sequence shown here is derived from an EMBL/GenBank/DDBJ whole genome shotgun (WGS) entry which is preliminary data.</text>
</comment>
<evidence type="ECO:0000256" key="3">
    <source>
        <dbReference type="ARBA" id="ARBA00022989"/>
    </source>
</evidence>